<evidence type="ECO:0000256" key="4">
    <source>
        <dbReference type="ARBA" id="ARBA00022842"/>
    </source>
</evidence>
<dbReference type="OrthoDB" id="2342540at2759"/>
<dbReference type="STRING" id="658196.A0A397SP44"/>
<feature type="binding site" evidence="5">
    <location>
        <position position="43"/>
    </location>
    <ligand>
        <name>Mg(2+)</name>
        <dbReference type="ChEBI" id="CHEBI:18420"/>
        <label>1</label>
    </ligand>
</feature>
<dbReference type="InterPro" id="IPR036691">
    <property type="entry name" value="Endo/exonu/phosph_ase_sf"/>
</dbReference>
<evidence type="ECO:0000256" key="5">
    <source>
        <dbReference type="PIRSR" id="PIRSR604808-2"/>
    </source>
</evidence>
<name>A0A397SP44_9GLOM</name>
<evidence type="ECO:0000256" key="1">
    <source>
        <dbReference type="ARBA" id="ARBA00007092"/>
    </source>
</evidence>
<dbReference type="Gene3D" id="3.60.10.10">
    <property type="entry name" value="Endonuclease/exonuclease/phosphatase"/>
    <property type="match status" value="1"/>
</dbReference>
<dbReference type="GO" id="GO:0006284">
    <property type="term" value="P:base-excision repair"/>
    <property type="evidence" value="ECO:0007669"/>
    <property type="project" value="TreeGrafter"/>
</dbReference>
<organism evidence="9 10">
    <name type="scientific">Glomus cerebriforme</name>
    <dbReference type="NCBI Taxonomy" id="658196"/>
    <lineage>
        <taxon>Eukaryota</taxon>
        <taxon>Fungi</taxon>
        <taxon>Fungi incertae sedis</taxon>
        <taxon>Mucoromycota</taxon>
        <taxon>Glomeromycotina</taxon>
        <taxon>Glomeromycetes</taxon>
        <taxon>Glomerales</taxon>
        <taxon>Glomeraceae</taxon>
        <taxon>Glomus</taxon>
    </lineage>
</organism>
<dbReference type="Proteomes" id="UP000265703">
    <property type="component" value="Unassembled WGS sequence"/>
</dbReference>
<gene>
    <name evidence="9" type="ORF">C1645_832000</name>
</gene>
<evidence type="ECO:0000256" key="6">
    <source>
        <dbReference type="PIRSR" id="PIRSR604808-3"/>
    </source>
</evidence>
<feature type="binding site" evidence="5">
    <location>
        <position position="72"/>
    </location>
    <ligand>
        <name>Mg(2+)</name>
        <dbReference type="ChEBI" id="CHEBI:18420"/>
        <label>1</label>
    </ligand>
</feature>
<dbReference type="SUPFAM" id="SSF56219">
    <property type="entry name" value="DNase I-like"/>
    <property type="match status" value="1"/>
</dbReference>
<dbReference type="GO" id="GO:0046872">
    <property type="term" value="F:metal ion binding"/>
    <property type="evidence" value="ECO:0007669"/>
    <property type="project" value="UniProtKB-KW"/>
</dbReference>
<keyword evidence="5" id="KW-0464">Manganese</keyword>
<feature type="domain" description="Endonuclease/exonuclease/phosphatase" evidence="8">
    <location>
        <begin position="40"/>
        <end position="256"/>
    </location>
</feature>
<comment type="similarity">
    <text evidence="1">Belongs to the DNA repair enzymes AP/ExoA family.</text>
</comment>
<reference evidence="9 10" key="1">
    <citation type="submission" date="2018-06" db="EMBL/GenBank/DDBJ databases">
        <title>Comparative genomics reveals the genomic features of Rhizophagus irregularis, R. cerebriforme, R. diaphanum and Gigaspora rosea, and their symbiotic lifestyle signature.</title>
        <authorList>
            <person name="Morin E."/>
            <person name="San Clemente H."/>
            <person name="Chen E.C.H."/>
            <person name="De La Providencia I."/>
            <person name="Hainaut M."/>
            <person name="Kuo A."/>
            <person name="Kohler A."/>
            <person name="Murat C."/>
            <person name="Tang N."/>
            <person name="Roy S."/>
            <person name="Loubradou J."/>
            <person name="Henrissat B."/>
            <person name="Grigoriev I.V."/>
            <person name="Corradi N."/>
            <person name="Roux C."/>
            <person name="Martin F.M."/>
        </authorList>
    </citation>
    <scope>NUCLEOTIDE SEQUENCE [LARGE SCALE GENOMIC DNA]</scope>
    <source>
        <strain evidence="9 10">DAOM 227022</strain>
    </source>
</reference>
<dbReference type="GO" id="GO:0008081">
    <property type="term" value="F:phosphoric diester hydrolase activity"/>
    <property type="evidence" value="ECO:0007669"/>
    <property type="project" value="TreeGrafter"/>
</dbReference>
<dbReference type="Pfam" id="PF03372">
    <property type="entry name" value="Exo_endo_phos"/>
    <property type="match status" value="1"/>
</dbReference>
<dbReference type="AlphaFoldDB" id="A0A397SP44"/>
<keyword evidence="4 5" id="KW-0460">Magnesium</keyword>
<evidence type="ECO:0000256" key="7">
    <source>
        <dbReference type="SAM" id="MobiDB-lite"/>
    </source>
</evidence>
<keyword evidence="3" id="KW-0378">Hydrolase</keyword>
<dbReference type="PANTHER" id="PTHR22748:SF6">
    <property type="entry name" value="DNA-(APURINIC OR APYRIMIDINIC SITE) ENDONUCLEASE"/>
    <property type="match status" value="1"/>
</dbReference>
<dbReference type="GO" id="GO:0008311">
    <property type="term" value="F:double-stranded DNA 3'-5' DNA exonuclease activity"/>
    <property type="evidence" value="ECO:0007669"/>
    <property type="project" value="TreeGrafter"/>
</dbReference>
<dbReference type="GO" id="GO:0005634">
    <property type="term" value="C:nucleus"/>
    <property type="evidence" value="ECO:0007669"/>
    <property type="project" value="TreeGrafter"/>
</dbReference>
<accession>A0A397SP44</accession>
<feature type="binding site" evidence="5">
    <location>
        <position position="185"/>
    </location>
    <ligand>
        <name>Mg(2+)</name>
        <dbReference type="ChEBI" id="CHEBI:18420"/>
        <label>1</label>
    </ligand>
</feature>
<dbReference type="InterPro" id="IPR004808">
    <property type="entry name" value="AP_endonuc_1"/>
</dbReference>
<feature type="region of interest" description="Disordered" evidence="7">
    <location>
        <begin position="1"/>
        <end position="35"/>
    </location>
</feature>
<feature type="site" description="Transition state stabilizer" evidence="6">
    <location>
        <position position="187"/>
    </location>
</feature>
<dbReference type="InterPro" id="IPR005135">
    <property type="entry name" value="Endo/exonuclease/phosphatase"/>
</dbReference>
<comment type="caution">
    <text evidence="9">The sequence shown here is derived from an EMBL/GenBank/DDBJ whole genome shotgun (WGS) entry which is preliminary data.</text>
</comment>
<dbReference type="GO" id="GO:0003906">
    <property type="term" value="F:DNA-(apurinic or apyrimidinic site) endonuclease activity"/>
    <property type="evidence" value="ECO:0007669"/>
    <property type="project" value="TreeGrafter"/>
</dbReference>
<evidence type="ECO:0000313" key="10">
    <source>
        <dbReference type="Proteomes" id="UP000265703"/>
    </source>
</evidence>
<comment type="cofactor">
    <cofactor evidence="5">
        <name>Mg(2+)</name>
        <dbReference type="ChEBI" id="CHEBI:18420"/>
    </cofactor>
    <cofactor evidence="5">
        <name>Mn(2+)</name>
        <dbReference type="ChEBI" id="CHEBI:29035"/>
    </cofactor>
    <text evidence="5">Probably binds two magnesium or manganese ions per subunit.</text>
</comment>
<keyword evidence="10" id="KW-1185">Reference proteome</keyword>
<proteinExistence type="inferred from homology"/>
<evidence type="ECO:0000256" key="3">
    <source>
        <dbReference type="ARBA" id="ARBA00022801"/>
    </source>
</evidence>
<keyword evidence="9" id="KW-0269">Exonuclease</keyword>
<keyword evidence="9" id="KW-0255">Endonuclease</keyword>
<keyword evidence="2 5" id="KW-0479">Metal-binding</keyword>
<keyword evidence="9" id="KW-0540">Nuclease</keyword>
<dbReference type="EMBL" id="QKYT01000480">
    <property type="protein sequence ID" value="RIA84611.1"/>
    <property type="molecule type" value="Genomic_DNA"/>
</dbReference>
<protein>
    <submittedName>
        <fullName evidence="9">Endonuclease/exonuclease/phosphatase</fullName>
    </submittedName>
</protein>
<feature type="binding site" evidence="5">
    <location>
        <position position="187"/>
    </location>
    <ligand>
        <name>Mg(2+)</name>
        <dbReference type="ChEBI" id="CHEBI:18420"/>
        <label>1</label>
    </ligand>
</feature>
<evidence type="ECO:0000256" key="2">
    <source>
        <dbReference type="ARBA" id="ARBA00022723"/>
    </source>
</evidence>
<evidence type="ECO:0000259" key="8">
    <source>
        <dbReference type="Pfam" id="PF03372"/>
    </source>
</evidence>
<sequence>MNSKNIKNNNNNNNKNINKSNNISSPPLPPSPSTPTFRIMTLNVQGLNSKTKQHQLSYMIDLHHISILGLSETKLSNRVAPYIFKKSSNYKLYSHNLDNNINGAGVGLLLSKEMDKYVHKHEAYKGRIIYVNLYMKGHIKLRIIQIYLHATTTGNHPDIEDIYNKLFFYIEDVLDKQFKIMLMGDFNLKYEKYIKDYKRKGHAHWKFDIFRRLDQLNFTDLIPLYHSDISNFDTFHSKNQHLSSSRIDAVWVSHNLLMDTLTADNFPIDLFNTDHHGVVTTLIRQGLFNQNSHATLKQHSIKKCIFSYEKMTPEKWENFSSHLEIVIIKENNTNTLITDPTRIKEVVNEHFQKCPGSKNNPDKVIPPNWSSYYQPIETIDPHIYQNLMSPPSDDEWTLILSALPKDKASGPSGISNEIL</sequence>
<feature type="compositionally biased region" description="Low complexity" evidence="7">
    <location>
        <begin position="1"/>
        <end position="25"/>
    </location>
</feature>
<dbReference type="PANTHER" id="PTHR22748">
    <property type="entry name" value="AP ENDONUCLEASE"/>
    <property type="match status" value="1"/>
</dbReference>
<evidence type="ECO:0000313" key="9">
    <source>
        <dbReference type="EMBL" id="RIA84611.1"/>
    </source>
</evidence>